<keyword evidence="1" id="KW-0560">Oxidoreductase</keyword>
<dbReference type="InterPro" id="IPR036220">
    <property type="entry name" value="UDP-Glc/GDP-Man_DH_C_sf"/>
</dbReference>
<dbReference type="InterPro" id="IPR014027">
    <property type="entry name" value="UDP-Glc/GDP-Man_DH_C"/>
</dbReference>
<evidence type="ECO:0000256" key="2">
    <source>
        <dbReference type="ARBA" id="ARBA00023027"/>
    </source>
</evidence>
<dbReference type="SUPFAM" id="SSF52413">
    <property type="entry name" value="UDP-glucose/GDP-mannose dehydrogenase C-terminal domain"/>
    <property type="match status" value="1"/>
</dbReference>
<name>A0ABV5N6J3_9ACTN</name>
<dbReference type="Gene3D" id="3.40.50.720">
    <property type="entry name" value="NAD(P)-binding Rossmann-like Domain"/>
    <property type="match status" value="2"/>
</dbReference>
<dbReference type="InterPro" id="IPR001732">
    <property type="entry name" value="UDP-Glc/GDP-Man_DH_N"/>
</dbReference>
<feature type="domain" description="UDP-glucose/GDP-mannose dehydrogenase C-terminal" evidence="4">
    <location>
        <begin position="323"/>
        <end position="423"/>
    </location>
</feature>
<evidence type="ECO:0000259" key="4">
    <source>
        <dbReference type="SMART" id="SM00984"/>
    </source>
</evidence>
<dbReference type="SUPFAM" id="SSF51735">
    <property type="entry name" value="NAD(P)-binding Rossmann-fold domains"/>
    <property type="match status" value="1"/>
</dbReference>
<evidence type="ECO:0000256" key="1">
    <source>
        <dbReference type="ARBA" id="ARBA00023002"/>
    </source>
</evidence>
<dbReference type="RefSeq" id="WP_381348646.1">
    <property type="nucleotide sequence ID" value="NZ_JBHMCY010000054.1"/>
</dbReference>
<dbReference type="SUPFAM" id="SSF48179">
    <property type="entry name" value="6-phosphogluconate dehydrogenase C-terminal domain-like"/>
    <property type="match status" value="1"/>
</dbReference>
<dbReference type="PANTHER" id="PTHR43491:SF1">
    <property type="entry name" value="UDP-N-ACETYL-D-MANNOSAMINE DEHYDROGENASE"/>
    <property type="match status" value="1"/>
</dbReference>
<sequence>MMATSSSPLHQSIGDRSARITVWGAGFIGLSAAAAFAQEGFRCTIVDVNAYRVRCINAGTVPLPGFEDKIHLDPRTLRDGRLRAVAPDDTEALEAQIHLICVNTDRGGKAFRDPLEVVLKAIGSAHRADKELLVSIESTVSVRWLELVLPLLTGATGLVEAGIHLATAPRRDWLLDPEMNLRSLPRVVGTQRAASQALVTDLYGTVSDVVHVAGDWTRAALSKSVENLYRYVDLVLTNQLATAYPDLDMAEVFRLAGTKWNVPALHPSIGIGGYCIPLSPHYAGDGLLGEGQLPLVDSALEWDATHPGRVAQWLTSKFDGPVGILGISYAPDVHVPQGSPTLALAAALSARGADVRLHDPFLSAEEVVARGEGASALSWPEDLASVRTLVIATPHAAYADLPERLSALADPPTVIDSLGRLRGAFAGTRVRYVEVGTPTPVSGSSASGSAR</sequence>
<dbReference type="PIRSF" id="PIRSF000124">
    <property type="entry name" value="UDPglc_GDPman_dh"/>
    <property type="match status" value="1"/>
</dbReference>
<evidence type="ECO:0000256" key="3">
    <source>
        <dbReference type="PIRNR" id="PIRNR000124"/>
    </source>
</evidence>
<evidence type="ECO:0000313" key="6">
    <source>
        <dbReference type="Proteomes" id="UP001589709"/>
    </source>
</evidence>
<dbReference type="InterPro" id="IPR008927">
    <property type="entry name" value="6-PGluconate_DH-like_C_sf"/>
</dbReference>
<keyword evidence="2" id="KW-0520">NAD</keyword>
<dbReference type="InterPro" id="IPR017476">
    <property type="entry name" value="UDP-Glc/GDP-Man"/>
</dbReference>
<dbReference type="InterPro" id="IPR028359">
    <property type="entry name" value="UDP_ManNAc/GlcNAc_DH"/>
</dbReference>
<reference evidence="5 6" key="1">
    <citation type="submission" date="2024-09" db="EMBL/GenBank/DDBJ databases">
        <authorList>
            <person name="Sun Q."/>
            <person name="Mori K."/>
        </authorList>
    </citation>
    <scope>NUCLEOTIDE SEQUENCE [LARGE SCALE GENOMIC DNA]</scope>
    <source>
        <strain evidence="5 6">JCM 6917</strain>
    </source>
</reference>
<dbReference type="PANTHER" id="PTHR43491">
    <property type="entry name" value="UDP-N-ACETYL-D-MANNOSAMINE DEHYDROGENASE"/>
    <property type="match status" value="1"/>
</dbReference>
<dbReference type="SMART" id="SM00984">
    <property type="entry name" value="UDPG_MGDP_dh_C"/>
    <property type="match status" value="1"/>
</dbReference>
<dbReference type="InterPro" id="IPR036291">
    <property type="entry name" value="NAD(P)-bd_dom_sf"/>
</dbReference>
<dbReference type="PIRSF" id="PIRSF500136">
    <property type="entry name" value="UDP_ManNAc_DH"/>
    <property type="match status" value="1"/>
</dbReference>
<proteinExistence type="inferred from homology"/>
<dbReference type="Proteomes" id="UP001589709">
    <property type="component" value="Unassembled WGS sequence"/>
</dbReference>
<dbReference type="Pfam" id="PF03721">
    <property type="entry name" value="UDPG_MGDP_dh_N"/>
    <property type="match status" value="1"/>
</dbReference>
<gene>
    <name evidence="5" type="ORF">ACFF45_24745</name>
</gene>
<comment type="caution">
    <text evidence="5">The sequence shown here is derived from an EMBL/GenBank/DDBJ whole genome shotgun (WGS) entry which is preliminary data.</text>
</comment>
<accession>A0ABV5N6J3</accession>
<protein>
    <submittedName>
        <fullName evidence="5">UDP binding domain-containing protein</fullName>
    </submittedName>
</protein>
<keyword evidence="6" id="KW-1185">Reference proteome</keyword>
<dbReference type="InterPro" id="IPR014026">
    <property type="entry name" value="UDP-Glc/GDP-Man_DH_dimer"/>
</dbReference>
<organism evidence="5 6">
    <name type="scientific">Streptomyces cinereospinus</name>
    <dbReference type="NCBI Taxonomy" id="285561"/>
    <lineage>
        <taxon>Bacteria</taxon>
        <taxon>Bacillati</taxon>
        <taxon>Actinomycetota</taxon>
        <taxon>Actinomycetes</taxon>
        <taxon>Kitasatosporales</taxon>
        <taxon>Streptomycetaceae</taxon>
        <taxon>Streptomyces</taxon>
    </lineage>
</organism>
<dbReference type="EMBL" id="JBHMCY010000054">
    <property type="protein sequence ID" value="MFB9465827.1"/>
    <property type="molecule type" value="Genomic_DNA"/>
</dbReference>
<dbReference type="Pfam" id="PF03720">
    <property type="entry name" value="UDPG_MGDP_dh_C"/>
    <property type="match status" value="1"/>
</dbReference>
<evidence type="ECO:0000313" key="5">
    <source>
        <dbReference type="EMBL" id="MFB9465827.1"/>
    </source>
</evidence>
<comment type="similarity">
    <text evidence="3">Belongs to the UDP-glucose/GDP-mannose dehydrogenase family.</text>
</comment>
<dbReference type="Pfam" id="PF00984">
    <property type="entry name" value="UDPG_MGDP_dh"/>
    <property type="match status" value="1"/>
</dbReference>